<proteinExistence type="predicted"/>
<dbReference type="OrthoDB" id="9134286at2"/>
<dbReference type="EMBL" id="LGUG01000004">
    <property type="protein sequence ID" value="KON96024.1"/>
    <property type="molecule type" value="Genomic_DNA"/>
</dbReference>
<dbReference type="EMBL" id="FNED01000013">
    <property type="protein sequence ID" value="SDJ20309.1"/>
    <property type="molecule type" value="Genomic_DNA"/>
</dbReference>
<dbReference type="SUPFAM" id="SSF82771">
    <property type="entry name" value="GIY-YIG endonuclease"/>
    <property type="match status" value="1"/>
</dbReference>
<reference evidence="1 3" key="1">
    <citation type="submission" date="2015-07" db="EMBL/GenBank/DDBJ databases">
        <title>Fjat-14205 dsm 2895.</title>
        <authorList>
            <person name="Liu B."/>
            <person name="Wang J."/>
            <person name="Zhu Y."/>
            <person name="Liu G."/>
            <person name="Chen Q."/>
            <person name="Chen Z."/>
            <person name="Lan J."/>
            <person name="Che J."/>
            <person name="Ge C."/>
            <person name="Shi H."/>
            <person name="Pan Z."/>
            <person name="Liu X."/>
        </authorList>
    </citation>
    <scope>NUCLEOTIDE SEQUENCE [LARGE SCALE GENOMIC DNA]</scope>
    <source>
        <strain evidence="1 3">DSM 2895</strain>
    </source>
</reference>
<evidence type="ECO:0000313" key="4">
    <source>
        <dbReference type="Proteomes" id="UP000182836"/>
    </source>
</evidence>
<dbReference type="RefSeq" id="WP_043064441.1">
    <property type="nucleotide sequence ID" value="NZ_BJOA01000150.1"/>
</dbReference>
<dbReference type="STRING" id="47500.AF333_11530"/>
<evidence type="ECO:0000313" key="3">
    <source>
        <dbReference type="Proteomes" id="UP000037269"/>
    </source>
</evidence>
<sequence>MDRKKELKQLYKETKTQAGVYQIKNNKNQKIYIESSMNLKTINGKEFQLKMNSHTNKLLQKEWNEFGEEAFVFEVLETLKVKEDGYFDAKYELEKLEEKWLNKLQPFGERGYNREKSR</sequence>
<dbReference type="PATRIC" id="fig|47500.12.peg.4712"/>
<protein>
    <submittedName>
        <fullName evidence="2">GIY-YIG catalytic domain-containing protein</fullName>
    </submittedName>
    <submittedName>
        <fullName evidence="1">LuxR family transcriptional regulator</fullName>
    </submittedName>
</protein>
<evidence type="ECO:0000313" key="1">
    <source>
        <dbReference type="EMBL" id="KON96024.1"/>
    </source>
</evidence>
<dbReference type="Proteomes" id="UP000182836">
    <property type="component" value="Unassembled WGS sequence"/>
</dbReference>
<keyword evidence="3" id="KW-1185">Reference proteome</keyword>
<organism evidence="1 3">
    <name type="scientific">Aneurinibacillus migulanus</name>
    <name type="common">Bacillus migulanus</name>
    <dbReference type="NCBI Taxonomy" id="47500"/>
    <lineage>
        <taxon>Bacteria</taxon>
        <taxon>Bacillati</taxon>
        <taxon>Bacillota</taxon>
        <taxon>Bacilli</taxon>
        <taxon>Bacillales</taxon>
        <taxon>Paenibacillaceae</taxon>
        <taxon>Aneurinibacillus group</taxon>
        <taxon>Aneurinibacillus</taxon>
    </lineage>
</organism>
<evidence type="ECO:0000313" key="2">
    <source>
        <dbReference type="EMBL" id="SDJ20309.1"/>
    </source>
</evidence>
<dbReference type="InterPro" id="IPR035901">
    <property type="entry name" value="GIY-YIG_endonuc_sf"/>
</dbReference>
<dbReference type="Proteomes" id="UP000037269">
    <property type="component" value="Unassembled WGS sequence"/>
</dbReference>
<reference evidence="2 4" key="2">
    <citation type="submission" date="2016-10" db="EMBL/GenBank/DDBJ databases">
        <authorList>
            <person name="de Groot N.N."/>
        </authorList>
    </citation>
    <scope>NUCLEOTIDE SEQUENCE [LARGE SCALE GENOMIC DNA]</scope>
    <source>
        <strain evidence="2 4">DSM 2895</strain>
    </source>
</reference>
<gene>
    <name evidence="1" type="ORF">AF333_11530</name>
    <name evidence="2" type="ORF">SAMN04487909_113134</name>
</gene>
<accession>A0A0D1XV73</accession>
<dbReference type="GeneID" id="42305813"/>
<dbReference type="CDD" id="cd10451">
    <property type="entry name" value="GIY-YIG_LuxR_like"/>
    <property type="match status" value="1"/>
</dbReference>
<dbReference type="AlphaFoldDB" id="A0A0D1XV73"/>
<name>A0A0D1XV73_ANEMI</name>
<dbReference type="Gene3D" id="3.40.1440.10">
    <property type="entry name" value="GIY-YIG endonuclease"/>
    <property type="match status" value="1"/>
</dbReference>